<dbReference type="Proteomes" id="UP000540656">
    <property type="component" value="Unassembled WGS sequence"/>
</dbReference>
<keyword evidence="9" id="KW-1185">Reference proteome</keyword>
<dbReference type="GO" id="GO:0004151">
    <property type="term" value="F:dihydroorotase activity"/>
    <property type="evidence" value="ECO:0007669"/>
    <property type="project" value="UniProtKB-UniRule"/>
</dbReference>
<feature type="binding site" evidence="6">
    <location>
        <position position="69"/>
    </location>
    <ligand>
        <name>Zn(2+)</name>
        <dbReference type="ChEBI" id="CHEBI:29105"/>
        <label>1</label>
    </ligand>
</feature>
<feature type="binding site" evidence="6">
    <location>
        <position position="320"/>
    </location>
    <ligand>
        <name>Zn(2+)</name>
        <dbReference type="ChEBI" id="CHEBI:29105"/>
        <label>1</label>
    </ligand>
</feature>
<dbReference type="NCBIfam" id="NF006836">
    <property type="entry name" value="PRK09357.1-1"/>
    <property type="match status" value="1"/>
</dbReference>
<comment type="caution">
    <text evidence="8">The sequence shown here is derived from an EMBL/GenBank/DDBJ whole genome shotgun (WGS) entry which is preliminary data.</text>
</comment>
<evidence type="ECO:0000313" key="8">
    <source>
        <dbReference type="EMBL" id="NYG57422.1"/>
    </source>
</evidence>
<keyword evidence="4 6" id="KW-0378">Hydrolase</keyword>
<dbReference type="InterPro" id="IPR002195">
    <property type="entry name" value="Dihydroorotase_CS"/>
</dbReference>
<feature type="binding site" evidence="6">
    <location>
        <position position="67"/>
    </location>
    <ligand>
        <name>Zn(2+)</name>
        <dbReference type="ChEBI" id="CHEBI:29105"/>
        <label>1</label>
    </ligand>
</feature>
<dbReference type="UniPathway" id="UPA00070">
    <property type="reaction ID" value="UER00117"/>
</dbReference>
<dbReference type="InterPro" id="IPR024403">
    <property type="entry name" value="DHOase_cat"/>
</dbReference>
<dbReference type="PROSITE" id="PS00483">
    <property type="entry name" value="DIHYDROOROTASE_2"/>
    <property type="match status" value="1"/>
</dbReference>
<feature type="binding site" evidence="6">
    <location>
        <begin position="69"/>
        <end position="71"/>
    </location>
    <ligand>
        <name>substrate</name>
    </ligand>
</feature>
<evidence type="ECO:0000256" key="4">
    <source>
        <dbReference type="ARBA" id="ARBA00022801"/>
    </source>
</evidence>
<dbReference type="EC" id="3.5.2.3" evidence="6"/>
<dbReference type="GO" id="GO:0008270">
    <property type="term" value="F:zinc ion binding"/>
    <property type="evidence" value="ECO:0007669"/>
    <property type="project" value="UniProtKB-UniRule"/>
</dbReference>
<dbReference type="EMBL" id="JACCAA010000001">
    <property type="protein sequence ID" value="NYG57422.1"/>
    <property type="molecule type" value="Genomic_DNA"/>
</dbReference>
<gene>
    <name evidence="6" type="primary">pyrC</name>
    <name evidence="8" type="ORF">BJ980_000345</name>
</gene>
<feature type="binding site" evidence="6">
    <location>
        <begin position="338"/>
        <end position="339"/>
    </location>
    <ligand>
        <name>substrate</name>
    </ligand>
</feature>
<keyword evidence="6" id="KW-0862">Zinc</keyword>
<dbReference type="InterPro" id="IPR011059">
    <property type="entry name" value="Metal-dep_hydrolase_composite"/>
</dbReference>
<evidence type="ECO:0000256" key="1">
    <source>
        <dbReference type="ARBA" id="ARBA00002368"/>
    </source>
</evidence>
<evidence type="ECO:0000256" key="5">
    <source>
        <dbReference type="ARBA" id="ARBA00022975"/>
    </source>
</evidence>
<dbReference type="NCBIfam" id="TIGR00857">
    <property type="entry name" value="pyrC_multi"/>
    <property type="match status" value="1"/>
</dbReference>
<dbReference type="SUPFAM" id="SSF51556">
    <property type="entry name" value="Metallo-dependent hydrolases"/>
    <property type="match status" value="1"/>
</dbReference>
<comment type="catalytic activity">
    <reaction evidence="6">
        <text>(S)-dihydroorotate + H2O = N-carbamoyl-L-aspartate + H(+)</text>
        <dbReference type="Rhea" id="RHEA:24296"/>
        <dbReference type="ChEBI" id="CHEBI:15377"/>
        <dbReference type="ChEBI" id="CHEBI:15378"/>
        <dbReference type="ChEBI" id="CHEBI:30864"/>
        <dbReference type="ChEBI" id="CHEBI:32814"/>
        <dbReference type="EC" id="3.5.2.3"/>
    </reaction>
</comment>
<evidence type="ECO:0000256" key="2">
    <source>
        <dbReference type="ARBA" id="ARBA00010286"/>
    </source>
</evidence>
<dbReference type="GO" id="GO:0044205">
    <property type="term" value="P:'de novo' UMP biosynthetic process"/>
    <property type="evidence" value="ECO:0007669"/>
    <property type="project" value="UniProtKB-UniRule"/>
</dbReference>
<organism evidence="8 9">
    <name type="scientific">Nocardioides daedukensis</name>
    <dbReference type="NCBI Taxonomy" id="634462"/>
    <lineage>
        <taxon>Bacteria</taxon>
        <taxon>Bacillati</taxon>
        <taxon>Actinomycetota</taxon>
        <taxon>Actinomycetes</taxon>
        <taxon>Propionibacteriales</taxon>
        <taxon>Nocardioidaceae</taxon>
        <taxon>Nocardioides</taxon>
    </lineage>
</organism>
<dbReference type="InterPro" id="IPR004722">
    <property type="entry name" value="DHOase"/>
</dbReference>
<feature type="binding site" evidence="6">
    <location>
        <position position="101"/>
    </location>
    <ligand>
        <name>substrate</name>
    </ligand>
</feature>
<protein>
    <recommendedName>
        <fullName evidence="6">Dihydroorotase</fullName>
        <shortName evidence="6">DHOase</shortName>
        <ecNumber evidence="6">3.5.2.3</ecNumber>
    </recommendedName>
</protein>
<dbReference type="PANTHER" id="PTHR43668">
    <property type="entry name" value="ALLANTOINASE"/>
    <property type="match status" value="1"/>
</dbReference>
<comment type="similarity">
    <text evidence="2 6">Belongs to the metallo-dependent hydrolases superfamily. DHOase family. Class I DHOase subfamily.</text>
</comment>
<dbReference type="Pfam" id="PF12890">
    <property type="entry name" value="DHOase"/>
    <property type="match status" value="1"/>
</dbReference>
<dbReference type="AlphaFoldDB" id="A0A7Y9RZ39"/>
<evidence type="ECO:0000256" key="3">
    <source>
        <dbReference type="ARBA" id="ARBA00022723"/>
    </source>
</evidence>
<dbReference type="Gene3D" id="3.20.20.140">
    <property type="entry name" value="Metal-dependent hydrolases"/>
    <property type="match status" value="1"/>
</dbReference>
<feature type="binding site" evidence="6">
    <location>
        <position position="324"/>
    </location>
    <ligand>
        <name>substrate</name>
    </ligand>
</feature>
<sequence>MSAPENDSSRVIVKGASLLGDKSADLLIVGGVIREIGSIDARDTAHGSATVIDADGLVALPGLVDLHTHLREPGREDAETIRTGSMAAAVGGYTAVLAMANTSPVTDTAENAERVFDLGRAAGLVDVHPVGAVTRGLAGEELAELGLMNRSRARVKVFSDDGKCVGDPRVMRRALEYVKAFGGVISQHSQDASLAGASACCHEGELSGQLGLPGWPGVAEEIIVARDVMLARHTGSRVHVAHVSTAGSVEVLRWAKAQAAKDGHWSVTAEVTPHHLLLTTDLLSGYDPTYKVNPPLRPVEDVEALRAALADGTIDAVATDHAPHARHDKEHAFVDAAFGMLGLETALAVVNTVMRGNDLLDWAGIASVMSANPARIAGLDDQGQGIAVGAPANLTLIDPDASVTVDRDASVSLSRNNPWHGRTLTGAVHATLLRGVATVVEGQLA</sequence>
<dbReference type="GO" id="GO:0006145">
    <property type="term" value="P:purine nucleobase catabolic process"/>
    <property type="evidence" value="ECO:0007669"/>
    <property type="project" value="TreeGrafter"/>
</dbReference>
<feature type="binding site" evidence="6">
    <location>
        <position position="161"/>
    </location>
    <ligand>
        <name>Zn(2+)</name>
        <dbReference type="ChEBI" id="CHEBI:29105"/>
        <label>2</label>
    </ligand>
</feature>
<dbReference type="SUPFAM" id="SSF51338">
    <property type="entry name" value="Composite domain of metallo-dependent hydrolases"/>
    <property type="match status" value="1"/>
</dbReference>
<feature type="binding site" evidence="6">
    <location>
        <position position="161"/>
    </location>
    <ligand>
        <name>Zn(2+)</name>
        <dbReference type="ChEBI" id="CHEBI:29105"/>
        <label>1</label>
    </ligand>
</feature>
<evidence type="ECO:0000259" key="7">
    <source>
        <dbReference type="Pfam" id="PF12890"/>
    </source>
</evidence>
<feature type="active site" evidence="6">
    <location>
        <position position="320"/>
    </location>
</feature>
<comment type="function">
    <text evidence="1 6">Catalyzes the reversible cyclization of carbamoyl aspartate to dihydroorotate.</text>
</comment>
<dbReference type="RefSeq" id="WP_179500702.1">
    <property type="nucleotide sequence ID" value="NZ_JACCAA010000001.1"/>
</dbReference>
<dbReference type="GO" id="GO:0004038">
    <property type="term" value="F:allantoinase activity"/>
    <property type="evidence" value="ECO:0007669"/>
    <property type="project" value="TreeGrafter"/>
</dbReference>
<reference evidence="8 9" key="1">
    <citation type="submission" date="2020-07" db="EMBL/GenBank/DDBJ databases">
        <title>Sequencing the genomes of 1000 actinobacteria strains.</title>
        <authorList>
            <person name="Klenk H.-P."/>
        </authorList>
    </citation>
    <scope>NUCLEOTIDE SEQUENCE [LARGE SCALE GENOMIC DNA]</scope>
    <source>
        <strain evidence="8 9">DSM 23819</strain>
    </source>
</reference>
<dbReference type="GO" id="GO:0005737">
    <property type="term" value="C:cytoplasm"/>
    <property type="evidence" value="ECO:0007669"/>
    <property type="project" value="TreeGrafter"/>
</dbReference>
<keyword evidence="3 6" id="KW-0479">Metal-binding</keyword>
<feature type="binding site" evidence="6">
    <location>
        <position position="242"/>
    </location>
    <ligand>
        <name>Zn(2+)</name>
        <dbReference type="ChEBI" id="CHEBI:29105"/>
        <label>2</label>
    </ligand>
</feature>
<dbReference type="PANTHER" id="PTHR43668:SF2">
    <property type="entry name" value="ALLANTOINASE"/>
    <property type="match status" value="1"/>
</dbReference>
<accession>A0A7Y9RZ39</accession>
<comment type="pathway">
    <text evidence="6">Pyrimidine metabolism; UMP biosynthesis via de novo pathway; (S)-dihydroorotate from bicarbonate: step 3/3.</text>
</comment>
<keyword evidence="5 6" id="KW-0665">Pyrimidine biosynthesis</keyword>
<dbReference type="CDD" id="cd01317">
    <property type="entry name" value="DHOase_IIa"/>
    <property type="match status" value="1"/>
</dbReference>
<dbReference type="InterPro" id="IPR032466">
    <property type="entry name" value="Metal_Hydrolase"/>
</dbReference>
<feature type="binding site" evidence="6">
    <location>
        <position position="293"/>
    </location>
    <ligand>
        <name>substrate</name>
    </ligand>
</feature>
<evidence type="ECO:0000256" key="6">
    <source>
        <dbReference type="HAMAP-Rule" id="MF_00220"/>
    </source>
</evidence>
<proteinExistence type="inferred from homology"/>
<dbReference type="HAMAP" id="MF_00220_B">
    <property type="entry name" value="PyrC_classI_B"/>
    <property type="match status" value="1"/>
</dbReference>
<evidence type="ECO:0000313" key="9">
    <source>
        <dbReference type="Proteomes" id="UP000540656"/>
    </source>
</evidence>
<dbReference type="Gene3D" id="2.30.40.10">
    <property type="entry name" value="Urease, subunit C, domain 1"/>
    <property type="match status" value="1"/>
</dbReference>
<dbReference type="InterPro" id="IPR050138">
    <property type="entry name" value="DHOase/Allantoinase_Hydrolase"/>
</dbReference>
<feature type="binding site" evidence="6">
    <location>
        <position position="188"/>
    </location>
    <ligand>
        <name>Zn(2+)</name>
        <dbReference type="ChEBI" id="CHEBI:29105"/>
        <label>2</label>
    </ligand>
</feature>
<comment type="cofactor">
    <cofactor evidence="6">
        <name>Zn(2+)</name>
        <dbReference type="ChEBI" id="CHEBI:29105"/>
    </cofactor>
    <text evidence="6">Binds 2 Zn(2+) ions per subunit.</text>
</comment>
<feature type="domain" description="Dihydroorotase catalytic" evidence="7">
    <location>
        <begin position="58"/>
        <end position="246"/>
    </location>
</feature>
<name>A0A7Y9RZ39_9ACTN</name>